<organism evidence="14 15">
    <name type="scientific">Leptospira ilyithenensis</name>
    <dbReference type="NCBI Taxonomy" id="2484901"/>
    <lineage>
        <taxon>Bacteria</taxon>
        <taxon>Pseudomonadati</taxon>
        <taxon>Spirochaetota</taxon>
        <taxon>Spirochaetia</taxon>
        <taxon>Leptospirales</taxon>
        <taxon>Leptospiraceae</taxon>
        <taxon>Leptospira</taxon>
    </lineage>
</organism>
<dbReference type="InterPro" id="IPR003594">
    <property type="entry name" value="HATPase_dom"/>
</dbReference>
<dbReference type="PANTHER" id="PTHR43065">
    <property type="entry name" value="SENSOR HISTIDINE KINASE"/>
    <property type="match status" value="1"/>
</dbReference>
<accession>A0A4R9LP91</accession>
<dbReference type="GO" id="GO:0000155">
    <property type="term" value="F:phosphorelay sensor kinase activity"/>
    <property type="evidence" value="ECO:0007669"/>
    <property type="project" value="InterPro"/>
</dbReference>
<keyword evidence="11" id="KW-1133">Transmembrane helix</keyword>
<dbReference type="InterPro" id="IPR003661">
    <property type="entry name" value="HisK_dim/P_dom"/>
</dbReference>
<evidence type="ECO:0000256" key="7">
    <source>
        <dbReference type="ARBA" id="ARBA00022777"/>
    </source>
</evidence>
<dbReference type="CDD" id="cd00082">
    <property type="entry name" value="HisKA"/>
    <property type="match status" value="1"/>
</dbReference>
<feature type="domain" description="Histidine kinase" evidence="12">
    <location>
        <begin position="345"/>
        <end position="649"/>
    </location>
</feature>
<evidence type="ECO:0000256" key="9">
    <source>
        <dbReference type="ARBA" id="ARBA00023012"/>
    </source>
</evidence>
<evidence type="ECO:0000256" key="5">
    <source>
        <dbReference type="ARBA" id="ARBA00022679"/>
    </source>
</evidence>
<evidence type="ECO:0000256" key="11">
    <source>
        <dbReference type="SAM" id="Phobius"/>
    </source>
</evidence>
<dbReference type="Gene3D" id="6.10.340.10">
    <property type="match status" value="1"/>
</dbReference>
<keyword evidence="6" id="KW-0547">Nucleotide-binding</keyword>
<dbReference type="RefSeq" id="WP_135764778.1">
    <property type="nucleotide sequence ID" value="NZ_RQHV01000052.1"/>
</dbReference>
<dbReference type="InterPro" id="IPR036097">
    <property type="entry name" value="HisK_dim/P_sf"/>
</dbReference>
<dbReference type="SUPFAM" id="SSF158472">
    <property type="entry name" value="HAMP domain-like"/>
    <property type="match status" value="1"/>
</dbReference>
<keyword evidence="9" id="KW-0902">Two-component regulatory system</keyword>
<dbReference type="Pfam" id="PF00512">
    <property type="entry name" value="HisKA"/>
    <property type="match status" value="1"/>
</dbReference>
<dbReference type="Pfam" id="PF02518">
    <property type="entry name" value="HATPase_c"/>
    <property type="match status" value="1"/>
</dbReference>
<keyword evidence="4" id="KW-0597">Phosphoprotein</keyword>
<dbReference type="SUPFAM" id="SSF47384">
    <property type="entry name" value="Homodimeric domain of signal transducing histidine kinase"/>
    <property type="match status" value="1"/>
</dbReference>
<keyword evidence="10" id="KW-0175">Coiled coil</keyword>
<dbReference type="InterPro" id="IPR004358">
    <property type="entry name" value="Sig_transdc_His_kin-like_C"/>
</dbReference>
<dbReference type="InterPro" id="IPR036890">
    <property type="entry name" value="HATPase_C_sf"/>
</dbReference>
<comment type="catalytic activity">
    <reaction evidence="1">
        <text>ATP + protein L-histidine = ADP + protein N-phospho-L-histidine.</text>
        <dbReference type="EC" id="2.7.13.3"/>
    </reaction>
</comment>
<dbReference type="GO" id="GO:0016020">
    <property type="term" value="C:membrane"/>
    <property type="evidence" value="ECO:0007669"/>
    <property type="project" value="UniProtKB-SubCell"/>
</dbReference>
<dbReference type="Proteomes" id="UP000298264">
    <property type="component" value="Unassembled WGS sequence"/>
</dbReference>
<dbReference type="PANTHER" id="PTHR43065:SF10">
    <property type="entry name" value="PEROXIDE STRESS-ACTIVATED HISTIDINE KINASE MAK3"/>
    <property type="match status" value="1"/>
</dbReference>
<dbReference type="AlphaFoldDB" id="A0A4R9LP91"/>
<dbReference type="SUPFAM" id="SSF55874">
    <property type="entry name" value="ATPase domain of HSP90 chaperone/DNA topoisomerase II/histidine kinase"/>
    <property type="match status" value="1"/>
</dbReference>
<feature type="coiled-coil region" evidence="10">
    <location>
        <begin position="302"/>
        <end position="329"/>
    </location>
</feature>
<evidence type="ECO:0000256" key="1">
    <source>
        <dbReference type="ARBA" id="ARBA00000085"/>
    </source>
</evidence>
<feature type="domain" description="HAMP" evidence="13">
    <location>
        <begin position="248"/>
        <end position="300"/>
    </location>
</feature>
<keyword evidence="5" id="KW-0808">Transferase</keyword>
<feature type="transmembrane region" description="Helical" evidence="11">
    <location>
        <begin position="222"/>
        <end position="246"/>
    </location>
</feature>
<dbReference type="GO" id="GO:0005524">
    <property type="term" value="F:ATP binding"/>
    <property type="evidence" value="ECO:0007669"/>
    <property type="project" value="UniProtKB-KW"/>
</dbReference>
<gene>
    <name evidence="14" type="ORF">EHS11_12670</name>
</gene>
<dbReference type="Pfam" id="PF00672">
    <property type="entry name" value="HAMP"/>
    <property type="match status" value="1"/>
</dbReference>
<evidence type="ECO:0000256" key="3">
    <source>
        <dbReference type="ARBA" id="ARBA00012438"/>
    </source>
</evidence>
<dbReference type="PRINTS" id="PR00344">
    <property type="entry name" value="BCTRLSENSOR"/>
</dbReference>
<evidence type="ECO:0000256" key="6">
    <source>
        <dbReference type="ARBA" id="ARBA00022741"/>
    </source>
</evidence>
<comment type="subcellular location">
    <subcellularLocation>
        <location evidence="2">Membrane</location>
    </subcellularLocation>
</comment>
<keyword evidence="8" id="KW-0067">ATP-binding</keyword>
<dbReference type="Gene3D" id="1.10.287.130">
    <property type="match status" value="1"/>
</dbReference>
<dbReference type="CDD" id="cd06225">
    <property type="entry name" value="HAMP"/>
    <property type="match status" value="1"/>
</dbReference>
<dbReference type="EC" id="2.7.13.3" evidence="3"/>
<dbReference type="SMART" id="SM00387">
    <property type="entry name" value="HATPase_c"/>
    <property type="match status" value="1"/>
</dbReference>
<evidence type="ECO:0000313" key="15">
    <source>
        <dbReference type="Proteomes" id="UP000298264"/>
    </source>
</evidence>
<evidence type="ECO:0000256" key="4">
    <source>
        <dbReference type="ARBA" id="ARBA00022553"/>
    </source>
</evidence>
<feature type="transmembrane region" description="Helical" evidence="11">
    <location>
        <begin position="6"/>
        <end position="29"/>
    </location>
</feature>
<dbReference type="OrthoDB" id="312445at2"/>
<dbReference type="PROSITE" id="PS50885">
    <property type="entry name" value="HAMP"/>
    <property type="match status" value="1"/>
</dbReference>
<evidence type="ECO:0000256" key="8">
    <source>
        <dbReference type="ARBA" id="ARBA00022840"/>
    </source>
</evidence>
<reference evidence="14" key="1">
    <citation type="journal article" date="2019" name="PLoS Negl. Trop. Dis.">
        <title>Revisiting the worldwide diversity of Leptospira species in the environment.</title>
        <authorList>
            <person name="Vincent A.T."/>
            <person name="Schiettekatte O."/>
            <person name="Bourhy P."/>
            <person name="Veyrier F.J."/>
            <person name="Picardeau M."/>
        </authorList>
    </citation>
    <scope>NUCLEOTIDE SEQUENCE [LARGE SCALE GENOMIC DNA]</scope>
    <source>
        <strain evidence="14">201400974</strain>
    </source>
</reference>
<proteinExistence type="predicted"/>
<name>A0A4R9LP91_9LEPT</name>
<dbReference type="InterPro" id="IPR005467">
    <property type="entry name" value="His_kinase_dom"/>
</dbReference>
<evidence type="ECO:0000313" key="14">
    <source>
        <dbReference type="EMBL" id="TGN09396.1"/>
    </source>
</evidence>
<keyword evidence="11" id="KW-0472">Membrane</keyword>
<protein>
    <recommendedName>
        <fullName evidence="3">histidine kinase</fullName>
        <ecNumber evidence="3">2.7.13.3</ecNumber>
    </recommendedName>
</protein>
<evidence type="ECO:0000259" key="13">
    <source>
        <dbReference type="PROSITE" id="PS50885"/>
    </source>
</evidence>
<dbReference type="Gene3D" id="3.30.565.10">
    <property type="entry name" value="Histidine kinase-like ATPase, C-terminal domain"/>
    <property type="match status" value="1"/>
</dbReference>
<evidence type="ECO:0000256" key="2">
    <source>
        <dbReference type="ARBA" id="ARBA00004370"/>
    </source>
</evidence>
<sequence length="649" mass="74622">MKLKSMFSILFGFNIFLLSLLILCTFLLFDTQSKLAKSQEIRYKSYKVADELRQTSDDLTRFARTYVITGNKMYEDFFWEILAIRNGEKPRPENYERIYWDLVLDSQVRPRPYSENKPLRFMMMDLGFTDDEFQKLKQAQQNSDSLVSTENIAMNAMKGLYDDGKGNFVIRKSPNQKMAISLMHDGKYHSDKKEIMKPIDRFFEKLEKRTDNSVKEYQRKSIFLIVLMLILVLSVIFSLVLSSFIIRKKVSEPITELQAVAIGIGNQNWDLSVTYQSKDEIGFLAEAFRISKEKISLLFKDLNRTNLELQKTNLELNQTLKKLNETQTQLVHSEKLAALGQVVAGVAHEINTPLGAIQASVENLADGMEYILQTLPEPSNFQTKEIRDRFFQLVSHPKSSVYFSSKEKRNLKKTIIENLIGLGINDIDSISDMLVDLGGYDNLEDWKLLLKDQTDQNLITLAHKIVRQKQNSDNIKLAVERASKIIFALKKYSHQDHKEEKSLVHIQDSIETVLLIYQNLTKKGVEVIREFQEVSEIYGYPDELAQVWTNLIHNALQAMDFKGSLNIRIYRIVNEDSVSISFTDTGKGIPKEIQSRIFEPFFTTKARGEGTGLGLDIVKRIVDKHNGILQFESIEGKGTTFAVILPNRI</sequence>
<keyword evidence="15" id="KW-1185">Reference proteome</keyword>
<evidence type="ECO:0000259" key="12">
    <source>
        <dbReference type="PROSITE" id="PS50109"/>
    </source>
</evidence>
<dbReference type="InterPro" id="IPR003660">
    <property type="entry name" value="HAMP_dom"/>
</dbReference>
<comment type="caution">
    <text evidence="14">The sequence shown here is derived from an EMBL/GenBank/DDBJ whole genome shotgun (WGS) entry which is preliminary data.</text>
</comment>
<keyword evidence="7" id="KW-0418">Kinase</keyword>
<evidence type="ECO:0000256" key="10">
    <source>
        <dbReference type="SAM" id="Coils"/>
    </source>
</evidence>
<dbReference type="PROSITE" id="PS50109">
    <property type="entry name" value="HIS_KIN"/>
    <property type="match status" value="1"/>
</dbReference>
<keyword evidence="11" id="KW-0812">Transmembrane</keyword>
<dbReference type="EMBL" id="RQHV01000052">
    <property type="protein sequence ID" value="TGN09396.1"/>
    <property type="molecule type" value="Genomic_DNA"/>
</dbReference>